<evidence type="ECO:0000256" key="6">
    <source>
        <dbReference type="ARBA" id="ARBA00023136"/>
    </source>
</evidence>
<dbReference type="InterPro" id="IPR051788">
    <property type="entry name" value="MFS_Transporter"/>
</dbReference>
<comment type="similarity">
    <text evidence="2">Belongs to the major facilitator superfamily.</text>
</comment>
<evidence type="ECO:0000256" key="3">
    <source>
        <dbReference type="ARBA" id="ARBA00022448"/>
    </source>
</evidence>
<accession>A0ABP9W4V2</accession>
<feature type="transmembrane region" description="Helical" evidence="7">
    <location>
        <begin position="333"/>
        <end position="353"/>
    </location>
</feature>
<feature type="transmembrane region" description="Helical" evidence="7">
    <location>
        <begin position="306"/>
        <end position="327"/>
    </location>
</feature>
<proteinExistence type="inferred from homology"/>
<dbReference type="Gene3D" id="1.20.1250.20">
    <property type="entry name" value="MFS general substrate transporter like domains"/>
    <property type="match status" value="1"/>
</dbReference>
<feature type="transmembrane region" description="Helical" evidence="7">
    <location>
        <begin position="189"/>
        <end position="211"/>
    </location>
</feature>
<keyword evidence="3" id="KW-0813">Transport</keyword>
<dbReference type="PANTHER" id="PTHR23514:SF3">
    <property type="entry name" value="BYPASS OF STOP CODON PROTEIN 6"/>
    <property type="match status" value="1"/>
</dbReference>
<feature type="domain" description="Major facilitator superfamily (MFS) profile" evidence="8">
    <location>
        <begin position="1"/>
        <end position="359"/>
    </location>
</feature>
<dbReference type="Proteomes" id="UP001401887">
    <property type="component" value="Unassembled WGS sequence"/>
</dbReference>
<keyword evidence="6 7" id="KW-0472">Membrane</keyword>
<comment type="subcellular location">
    <subcellularLocation>
        <location evidence="1">Endomembrane system</location>
        <topology evidence="1">Multi-pass membrane protein</topology>
    </subcellularLocation>
</comment>
<evidence type="ECO:0000313" key="10">
    <source>
        <dbReference type="Proteomes" id="UP001401887"/>
    </source>
</evidence>
<feature type="transmembrane region" description="Helical" evidence="7">
    <location>
        <begin position="36"/>
        <end position="59"/>
    </location>
</feature>
<dbReference type="Pfam" id="PF07690">
    <property type="entry name" value="MFS_1"/>
    <property type="match status" value="1"/>
</dbReference>
<keyword evidence="4 7" id="KW-0812">Transmembrane</keyword>
<keyword evidence="5 7" id="KW-1133">Transmembrane helix</keyword>
<evidence type="ECO:0000259" key="8">
    <source>
        <dbReference type="PROSITE" id="PS50850"/>
    </source>
</evidence>
<evidence type="ECO:0000256" key="4">
    <source>
        <dbReference type="ARBA" id="ARBA00022692"/>
    </source>
</evidence>
<comment type="caution">
    <text evidence="9">The sequence shown here is derived from an EMBL/GenBank/DDBJ whole genome shotgun (WGS) entry which is preliminary data.</text>
</comment>
<dbReference type="PANTHER" id="PTHR23514">
    <property type="entry name" value="BYPASS OF STOP CODON PROTEIN 6"/>
    <property type="match status" value="1"/>
</dbReference>
<evidence type="ECO:0000256" key="5">
    <source>
        <dbReference type="ARBA" id="ARBA00022989"/>
    </source>
</evidence>
<dbReference type="InterPro" id="IPR011701">
    <property type="entry name" value="MFS"/>
</dbReference>
<evidence type="ECO:0000313" key="9">
    <source>
        <dbReference type="EMBL" id="GAA5511795.1"/>
    </source>
</evidence>
<evidence type="ECO:0000256" key="1">
    <source>
        <dbReference type="ARBA" id="ARBA00004127"/>
    </source>
</evidence>
<feature type="transmembrane region" description="Helical" evidence="7">
    <location>
        <begin position="223"/>
        <end position="244"/>
    </location>
</feature>
<sequence>MLAPGAVAFLTLGVLQAMYGAAFPLFQARYGVGLGVVGWVASAHFLGSAVAPPLAGVALMRVSVRAVVMVSVLVLAAGVTVVALAPTWPAAVGGALVGGLGLGGVSAALNAAYASLGTRAVNLVNAVFGLGSILSPLLVLSLGPASLAWPFLAVAGLALGTLLAARVWGVPGLRPPDRAAAPVQPGLGFVLFALLIGLYVGLEVGFGAWLARHLEALGTARPALVLSGYWAGLTAGRVLTGLLGGRVRPPALVLGAALLAALAALAATRPLLAPGAYVVAGLALGPIFGTTLAWMTRSLPARWVPYLLVSGSVGGILAPAALGLLVARSGTGSIPLALAGLALLLTGVVGLTARVTRQR</sequence>
<feature type="transmembrane region" description="Helical" evidence="7">
    <location>
        <begin position="91"/>
        <end position="113"/>
    </location>
</feature>
<feature type="transmembrane region" description="Helical" evidence="7">
    <location>
        <begin position="120"/>
        <end position="142"/>
    </location>
</feature>
<keyword evidence="10" id="KW-1185">Reference proteome</keyword>
<protein>
    <recommendedName>
        <fullName evidence="8">Major facilitator superfamily (MFS) profile domain-containing protein</fullName>
    </recommendedName>
</protein>
<evidence type="ECO:0000256" key="2">
    <source>
        <dbReference type="ARBA" id="ARBA00008335"/>
    </source>
</evidence>
<dbReference type="PROSITE" id="PS50850">
    <property type="entry name" value="MFS"/>
    <property type="match status" value="1"/>
</dbReference>
<feature type="transmembrane region" description="Helical" evidence="7">
    <location>
        <begin position="148"/>
        <end position="168"/>
    </location>
</feature>
<feature type="transmembrane region" description="Helical" evidence="7">
    <location>
        <begin position="251"/>
        <end position="268"/>
    </location>
</feature>
<name>A0ABP9W4V2_9DEIO</name>
<organism evidence="9 10">
    <name type="scientific">Deinococcus carri</name>
    <dbReference type="NCBI Taxonomy" id="1211323"/>
    <lineage>
        <taxon>Bacteria</taxon>
        <taxon>Thermotogati</taxon>
        <taxon>Deinococcota</taxon>
        <taxon>Deinococci</taxon>
        <taxon>Deinococcales</taxon>
        <taxon>Deinococcaceae</taxon>
        <taxon>Deinococcus</taxon>
    </lineage>
</organism>
<reference evidence="9 10" key="1">
    <citation type="submission" date="2024-02" db="EMBL/GenBank/DDBJ databases">
        <title>Deinococcus carri NBRC 110142.</title>
        <authorList>
            <person name="Ichikawa N."/>
            <person name="Katano-Makiyama Y."/>
            <person name="Hidaka K."/>
        </authorList>
    </citation>
    <scope>NUCLEOTIDE SEQUENCE [LARGE SCALE GENOMIC DNA]</scope>
    <source>
        <strain evidence="9 10">NBRC 110142</strain>
    </source>
</reference>
<dbReference type="SUPFAM" id="SSF103473">
    <property type="entry name" value="MFS general substrate transporter"/>
    <property type="match status" value="1"/>
</dbReference>
<dbReference type="EMBL" id="BAABRP010000001">
    <property type="protein sequence ID" value="GAA5511795.1"/>
    <property type="molecule type" value="Genomic_DNA"/>
</dbReference>
<dbReference type="InterPro" id="IPR020846">
    <property type="entry name" value="MFS_dom"/>
</dbReference>
<feature type="transmembrane region" description="Helical" evidence="7">
    <location>
        <begin position="274"/>
        <end position="294"/>
    </location>
</feature>
<gene>
    <name evidence="9" type="ORF">Dcar01_00508</name>
</gene>
<feature type="transmembrane region" description="Helical" evidence="7">
    <location>
        <begin position="66"/>
        <end position="85"/>
    </location>
</feature>
<evidence type="ECO:0000256" key="7">
    <source>
        <dbReference type="SAM" id="Phobius"/>
    </source>
</evidence>
<dbReference type="InterPro" id="IPR036259">
    <property type="entry name" value="MFS_trans_sf"/>
</dbReference>